<dbReference type="Proteomes" id="UP000219252">
    <property type="component" value="Unassembled WGS sequence"/>
</dbReference>
<accession>A0A285U6Q2</accession>
<evidence type="ECO:0000256" key="1">
    <source>
        <dbReference type="ARBA" id="ARBA00005541"/>
    </source>
</evidence>
<reference evidence="4" key="1">
    <citation type="submission" date="2017-08" db="EMBL/GenBank/DDBJ databases">
        <authorList>
            <person name="Varghese N."/>
            <person name="Submissions S."/>
        </authorList>
    </citation>
    <scope>NUCLEOTIDE SEQUENCE [LARGE SCALE GENOMIC DNA]</scope>
    <source>
        <strain evidence="4">JC23</strain>
    </source>
</reference>
<evidence type="ECO:0000256" key="2">
    <source>
        <dbReference type="PIRNR" id="PIRNR026508"/>
    </source>
</evidence>
<dbReference type="PANTHER" id="PTHR38432">
    <property type="entry name" value="TELA-LIKE PROTEIN SAOUHSC_01408"/>
    <property type="match status" value="1"/>
</dbReference>
<dbReference type="PIRSF" id="PIRSF026508">
    <property type="entry name" value="TelA"/>
    <property type="match status" value="1"/>
</dbReference>
<sequence length="372" mass="43025">MTLEKSSNQNSILNSTSSFFDVPNGEVIATDQSPSIFSSLSEENQKNALYLASTINTDNYNAVLQFGVEAQHNLKHFTNNLLIQVQRNDTSPIREVLFRLMEQLEKIDPDALVENNKGFFSKLFNRSKTTIQEQISHYKRLSVQIDRLSIQLLHAQKGLLSDINMLEELYRLNEEYYHNINVYIAAGQLKKQDMMSNQLPKLQNEAIEQNDMISKQKLNDFLQAIEWLDKRIYDLQISREIAIQSAPQIRLIQQTNRMLVEKIQSSVLTTIPLWQTQISMLVNINNQRRINMAGQRLMDVSDDMIRKNAKMIETTARDSKRHKSISHADIDNFKQTQLQLIESIEETLRVQAESNVQHAEIEAKMESLSKNK</sequence>
<dbReference type="EMBL" id="OBQC01000003">
    <property type="protein sequence ID" value="SOC37413.1"/>
    <property type="molecule type" value="Genomic_DNA"/>
</dbReference>
<comment type="similarity">
    <text evidence="1 2">Belongs to the TelA family.</text>
</comment>
<dbReference type="OrthoDB" id="9768858at2"/>
<gene>
    <name evidence="3" type="ORF">SAMN05877842_103194</name>
</gene>
<dbReference type="RefSeq" id="WP_097148829.1">
    <property type="nucleotide sequence ID" value="NZ_OBQC01000003.1"/>
</dbReference>
<evidence type="ECO:0000313" key="3">
    <source>
        <dbReference type="EMBL" id="SOC37413.1"/>
    </source>
</evidence>
<evidence type="ECO:0000313" key="4">
    <source>
        <dbReference type="Proteomes" id="UP000219252"/>
    </source>
</evidence>
<organism evidence="3 4">
    <name type="scientific">Ureibacillus acetophenoni</name>
    <dbReference type="NCBI Taxonomy" id="614649"/>
    <lineage>
        <taxon>Bacteria</taxon>
        <taxon>Bacillati</taxon>
        <taxon>Bacillota</taxon>
        <taxon>Bacilli</taxon>
        <taxon>Bacillales</taxon>
        <taxon>Caryophanaceae</taxon>
        <taxon>Ureibacillus</taxon>
    </lineage>
</organism>
<dbReference type="AlphaFoldDB" id="A0A285U6Q2"/>
<proteinExistence type="inferred from homology"/>
<keyword evidence="4" id="KW-1185">Reference proteome</keyword>
<dbReference type="PANTHER" id="PTHR38432:SF1">
    <property type="entry name" value="TELA-LIKE PROTEIN SAOUHSC_01408"/>
    <property type="match status" value="1"/>
</dbReference>
<dbReference type="InterPro" id="IPR008863">
    <property type="entry name" value="Toxic_anion-R_TelA"/>
</dbReference>
<protein>
    <submittedName>
        <fullName evidence="3">Uncharacterized protein YaaN involved in tellurite resistance</fullName>
    </submittedName>
</protein>
<dbReference type="Pfam" id="PF05816">
    <property type="entry name" value="TelA"/>
    <property type="match status" value="1"/>
</dbReference>
<name>A0A285U6Q2_9BACL</name>